<reference evidence="1" key="1">
    <citation type="submission" date="2021-06" db="EMBL/GenBank/DDBJ databases">
        <authorList>
            <person name="Gannon L."/>
            <person name="Redgwell R T."/>
            <person name="Michniewski S."/>
            <person name="Harrison D C."/>
            <person name="Millard A."/>
        </authorList>
    </citation>
    <scope>NUCLEOTIDE SEQUENCE</scope>
</reference>
<sequence length="168" mass="20289">MNIDDNDNDDFGFNEYDDFFNQFGENGLDPEKYKDYLKKIFNELTGQDIDDDYADDFMNLGNGKYMQDLSNEEEQEIFNEFIKDRKMDLEISFIEEDDKLLIEELWHSEEYGINLKRMYHYDHITIAKLHEKIQRKIYDKILPQLVEEENFEEAALVRDILNDLDNQK</sequence>
<gene>
    <name evidence="1" type="ORF">SLAVMIC_00809</name>
</gene>
<dbReference type="EMBL" id="OU342829">
    <property type="protein sequence ID" value="CAG7581372.1"/>
    <property type="molecule type" value="Genomic_DNA"/>
</dbReference>
<evidence type="ECO:0008006" key="2">
    <source>
        <dbReference type="Google" id="ProtNLM"/>
    </source>
</evidence>
<organism evidence="1">
    <name type="scientific">uncultured marine phage</name>
    <dbReference type="NCBI Taxonomy" id="707152"/>
    <lineage>
        <taxon>Viruses</taxon>
        <taxon>environmental samples</taxon>
    </lineage>
</organism>
<evidence type="ECO:0000313" key="1">
    <source>
        <dbReference type="EMBL" id="CAG7581372.1"/>
    </source>
</evidence>
<proteinExistence type="predicted"/>
<accession>A0A8D9FRV0</accession>
<protein>
    <recommendedName>
        <fullName evidence="2">UVR domain-containing protein</fullName>
    </recommendedName>
</protein>
<name>A0A8D9FRV0_9VIRU</name>